<name>A0A816T5A5_9BILA</name>
<protein>
    <recommendedName>
        <fullName evidence="1">F-box domain-containing protein</fullName>
    </recommendedName>
</protein>
<evidence type="ECO:0000313" key="4">
    <source>
        <dbReference type="EMBL" id="CAF2117248.1"/>
    </source>
</evidence>
<evidence type="ECO:0000259" key="1">
    <source>
        <dbReference type="PROSITE" id="PS50181"/>
    </source>
</evidence>
<evidence type="ECO:0000313" key="5">
    <source>
        <dbReference type="Proteomes" id="UP000663887"/>
    </source>
</evidence>
<evidence type="ECO:0000313" key="2">
    <source>
        <dbReference type="EMBL" id="CAF1615737.1"/>
    </source>
</evidence>
<dbReference type="AlphaFoldDB" id="A0A816T5A5"/>
<dbReference type="Proteomes" id="UP000663887">
    <property type="component" value="Unassembled WGS sequence"/>
</dbReference>
<dbReference type="Gene3D" id="3.80.10.10">
    <property type="entry name" value="Ribonuclease Inhibitor"/>
    <property type="match status" value="1"/>
</dbReference>
<dbReference type="EMBL" id="CAJNRF010010101">
    <property type="protein sequence ID" value="CAF2117248.1"/>
    <property type="molecule type" value="Genomic_DNA"/>
</dbReference>
<accession>A0A816T5A5</accession>
<dbReference type="EMBL" id="CAJNOV010018023">
    <property type="protein sequence ID" value="CAF1615737.1"/>
    <property type="molecule type" value="Genomic_DNA"/>
</dbReference>
<dbReference type="EMBL" id="CAJNRG010007657">
    <property type="protein sequence ID" value="CAF2096746.1"/>
    <property type="molecule type" value="Genomic_DNA"/>
</dbReference>
<dbReference type="Proteomes" id="UP000663856">
    <property type="component" value="Unassembled WGS sequence"/>
</dbReference>
<organism evidence="3 5">
    <name type="scientific">Rotaria magnacalcarata</name>
    <dbReference type="NCBI Taxonomy" id="392030"/>
    <lineage>
        <taxon>Eukaryota</taxon>
        <taxon>Metazoa</taxon>
        <taxon>Spiralia</taxon>
        <taxon>Gnathifera</taxon>
        <taxon>Rotifera</taxon>
        <taxon>Eurotatoria</taxon>
        <taxon>Bdelloidea</taxon>
        <taxon>Philodinida</taxon>
        <taxon>Philodinidae</taxon>
        <taxon>Rotaria</taxon>
    </lineage>
</organism>
<evidence type="ECO:0000313" key="3">
    <source>
        <dbReference type="EMBL" id="CAF2096746.1"/>
    </source>
</evidence>
<sequence>MSCCLDQLPIEIFHQIFYHLWAHEILYSFHTINDYLNNIITHYDNYLINFESIRKSDFDHVCRHIRPNQVISLVLSDATETPNQFELFQSFFSIEQFTRLRALKLIDLNDNGSRFFFQLYQAQYLVSLEINVSIEFPLIGCSPSLRRLIINILSGVYFDIEPAIDLISFEQLRYLSISNISCMMLKRIFSQANQLKSLGISFQFLNTIDSALLADIHQGQVTTPALVSLSLNIVAAIQVITRAHIERFLVSFHRLRQLELVVTIGADPPFVDAYQWERFIVEYLPQLITFNFKFSSLYINQNILNQFRSSFWLNKRWVVACNLDGRCLFTVPHFAPTSMSNACAPVSSECTTLPVEEHIVLYDRVTQLVYESDHWNLPYRYNHVKKLFLDDPYMQENIVDLSQVQSLYVNTSDWSLYMILTLIKEDMSSVNYLSLNCTYTNIDYQDFPNISLPQIQMLCLPKYGQYLDNDRLHLTQFFPCVERLKVSINSKHQIPFLIDHFKNILSGFFYVNPSEYDGIKRIRMTRQWLKKQTDRLRGSNRDNFICQIDDKCFFRVSIWIGDNDEVRIMNKFALISFSSVYFLFQVDHKVQRVVRRKPWWHQRFRWHSVK</sequence>
<dbReference type="InterPro" id="IPR032675">
    <property type="entry name" value="LRR_dom_sf"/>
</dbReference>
<dbReference type="Proteomes" id="UP000663855">
    <property type="component" value="Unassembled WGS sequence"/>
</dbReference>
<reference evidence="3" key="1">
    <citation type="submission" date="2021-02" db="EMBL/GenBank/DDBJ databases">
        <authorList>
            <person name="Nowell W R."/>
        </authorList>
    </citation>
    <scope>NUCLEOTIDE SEQUENCE</scope>
</reference>
<feature type="domain" description="F-box" evidence="1">
    <location>
        <begin position="2"/>
        <end position="50"/>
    </location>
</feature>
<dbReference type="PROSITE" id="PS50181">
    <property type="entry name" value="FBOX"/>
    <property type="match status" value="1"/>
</dbReference>
<dbReference type="InterPro" id="IPR001810">
    <property type="entry name" value="F-box_dom"/>
</dbReference>
<proteinExistence type="predicted"/>
<comment type="caution">
    <text evidence="3">The sequence shown here is derived from an EMBL/GenBank/DDBJ whole genome shotgun (WGS) entry which is preliminary data.</text>
</comment>
<gene>
    <name evidence="2" type="ORF">CJN711_LOCUS37173</name>
    <name evidence="4" type="ORF">WKI299_LOCUS23495</name>
    <name evidence="3" type="ORF">XDN619_LOCUS17849</name>
</gene>